<dbReference type="InterPro" id="IPR035892">
    <property type="entry name" value="C2_domain_sf"/>
</dbReference>
<dbReference type="FunFam" id="2.60.40.150:FF:000012">
    <property type="entry name" value="Kinase C alpha type"/>
    <property type="match status" value="1"/>
</dbReference>
<feature type="domain" description="Phorbol-ester/DAG-type" evidence="7">
    <location>
        <begin position="86"/>
        <end position="136"/>
    </location>
</feature>
<accession>A0A1I8I3F6</accession>
<evidence type="ECO:0000313" key="9">
    <source>
        <dbReference type="WBParaSite" id="maker-uti_cns_0009776-snap-gene-0.3-mRNA-1"/>
    </source>
</evidence>
<dbReference type="CDD" id="cd20836">
    <property type="entry name" value="C1_cPKC_rpt2"/>
    <property type="match status" value="1"/>
</dbReference>
<dbReference type="SMART" id="SM00239">
    <property type="entry name" value="C2"/>
    <property type="match status" value="1"/>
</dbReference>
<sequence>MENNSDKEQPSKGFARRGALRQKNVHEVKNHKFVARFFQATDILRFFVINIRDLLTLSRGFGKQGFQCKVCSFAVHKRCHELYRNNHKFKLTSYTSPTFCDHCGSLLYGLFHQGLKCESCDMNVHKRCERNVPGLCGIDHTERRGRIQLQVHLTGQRLRIEVVEGKNLAPMDPNGLADPYVKLKLVPDDSNSKKKTKVIKATLNPVWNEKFVFELRKEDFAKRLSVEVWDWDRTSRNDFMGALSFGVSELAKAPATGWFKLLSQEEGEFYNIPCTDDSAGPGPELHSKLEANSRGPPKQPLAQQQQQSKQDIPRSTDFSFLMVLGKGSFG</sequence>
<dbReference type="GO" id="GO:0098793">
    <property type="term" value="C:presynapse"/>
    <property type="evidence" value="ECO:0007669"/>
    <property type="project" value="GOC"/>
</dbReference>
<dbReference type="CDD" id="cd04026">
    <property type="entry name" value="C2_PKC_alpha_gamma"/>
    <property type="match status" value="1"/>
</dbReference>
<name>A0A1I8I3F6_9PLAT</name>
<dbReference type="WBParaSite" id="maker-uti_cns_0009776-snap-gene-0.3-mRNA-1">
    <property type="protein sequence ID" value="maker-uti_cns_0009776-snap-gene-0.3-mRNA-1"/>
    <property type="gene ID" value="maker-uti_cns_0009776-snap-gene-0.3"/>
</dbReference>
<dbReference type="GO" id="GO:0061669">
    <property type="term" value="P:spontaneous neurotransmitter secretion"/>
    <property type="evidence" value="ECO:0007669"/>
    <property type="project" value="TreeGrafter"/>
</dbReference>
<dbReference type="PROSITE" id="PS00479">
    <property type="entry name" value="ZF_DAG_PE_1"/>
    <property type="match status" value="1"/>
</dbReference>
<comment type="catalytic activity">
    <reaction evidence="4">
        <text>L-seryl-[protein] + ATP = O-phospho-L-seryl-[protein] + ADP + H(+)</text>
        <dbReference type="Rhea" id="RHEA:17989"/>
        <dbReference type="Rhea" id="RHEA-COMP:9863"/>
        <dbReference type="Rhea" id="RHEA-COMP:11604"/>
        <dbReference type="ChEBI" id="CHEBI:15378"/>
        <dbReference type="ChEBI" id="CHEBI:29999"/>
        <dbReference type="ChEBI" id="CHEBI:30616"/>
        <dbReference type="ChEBI" id="CHEBI:83421"/>
        <dbReference type="ChEBI" id="CHEBI:456216"/>
        <dbReference type="EC" id="2.7.11.13"/>
    </reaction>
</comment>
<feature type="domain" description="Phorbol-ester/DAG-type" evidence="7">
    <location>
        <begin position="30"/>
        <end position="81"/>
    </location>
</feature>
<dbReference type="FunFam" id="3.30.60.20:FF:000052">
    <property type="entry name" value="Protein kinase C"/>
    <property type="match status" value="1"/>
</dbReference>
<evidence type="ECO:0000259" key="6">
    <source>
        <dbReference type="PROSITE" id="PS50004"/>
    </source>
</evidence>
<dbReference type="PANTHER" id="PTHR45729:SF9">
    <property type="entry name" value="DOUBLE C2-LIKE DOMAIN-CONTAINING PROTEIN BETA"/>
    <property type="match status" value="1"/>
</dbReference>
<dbReference type="SMART" id="SM00109">
    <property type="entry name" value="C1"/>
    <property type="match status" value="1"/>
</dbReference>
<dbReference type="SUPFAM" id="SSF57889">
    <property type="entry name" value="Cysteine-rich domain"/>
    <property type="match status" value="2"/>
</dbReference>
<dbReference type="InterPro" id="IPR002219">
    <property type="entry name" value="PKC_DAG/PE"/>
</dbReference>
<dbReference type="PRINTS" id="PR00360">
    <property type="entry name" value="C2DOMAIN"/>
</dbReference>
<dbReference type="Pfam" id="PF00130">
    <property type="entry name" value="C1_1"/>
    <property type="match status" value="2"/>
</dbReference>
<dbReference type="GO" id="GO:0046872">
    <property type="term" value="F:metal ion binding"/>
    <property type="evidence" value="ECO:0007669"/>
    <property type="project" value="UniProtKB-KW"/>
</dbReference>
<dbReference type="PROSITE" id="PS50004">
    <property type="entry name" value="C2"/>
    <property type="match status" value="1"/>
</dbReference>
<keyword evidence="8" id="KW-1185">Reference proteome</keyword>
<evidence type="ECO:0000256" key="5">
    <source>
        <dbReference type="SAM" id="MobiDB-lite"/>
    </source>
</evidence>
<evidence type="ECO:0000256" key="1">
    <source>
        <dbReference type="ARBA" id="ARBA00022723"/>
    </source>
</evidence>
<dbReference type="InterPro" id="IPR043566">
    <property type="entry name" value="Rabphilin/DOC2/Noc2"/>
</dbReference>
<evidence type="ECO:0000313" key="8">
    <source>
        <dbReference type="Proteomes" id="UP000095280"/>
    </source>
</evidence>
<dbReference type="PANTHER" id="PTHR45729">
    <property type="entry name" value="RABPHILIN, ISOFORM A"/>
    <property type="match status" value="1"/>
</dbReference>
<evidence type="ECO:0000256" key="3">
    <source>
        <dbReference type="ARBA" id="ARBA00047272"/>
    </source>
</evidence>
<evidence type="ECO:0000256" key="4">
    <source>
        <dbReference type="ARBA" id="ARBA00047470"/>
    </source>
</evidence>
<dbReference type="Gene3D" id="3.30.60.20">
    <property type="match status" value="2"/>
</dbReference>
<dbReference type="GO" id="GO:0006887">
    <property type="term" value="P:exocytosis"/>
    <property type="evidence" value="ECO:0007669"/>
    <property type="project" value="TreeGrafter"/>
</dbReference>
<dbReference type="GO" id="GO:0004697">
    <property type="term" value="F:diacylglycerol-dependent serine/threonine kinase activity"/>
    <property type="evidence" value="ECO:0007669"/>
    <property type="project" value="UniProtKB-EC"/>
</dbReference>
<feature type="region of interest" description="Disordered" evidence="5">
    <location>
        <begin position="272"/>
        <end position="315"/>
    </location>
</feature>
<dbReference type="Proteomes" id="UP000095280">
    <property type="component" value="Unplaced"/>
</dbReference>
<dbReference type="InterPro" id="IPR000008">
    <property type="entry name" value="C2_dom"/>
</dbReference>
<feature type="compositionally biased region" description="Low complexity" evidence="5">
    <location>
        <begin position="300"/>
        <end position="310"/>
    </location>
</feature>
<dbReference type="Gene3D" id="2.60.40.150">
    <property type="entry name" value="C2 domain"/>
    <property type="match status" value="1"/>
</dbReference>
<keyword evidence="2" id="KW-0862">Zinc</keyword>
<evidence type="ECO:0000259" key="7">
    <source>
        <dbReference type="PROSITE" id="PS50081"/>
    </source>
</evidence>
<protein>
    <submittedName>
        <fullName evidence="9">Protein kinase C</fullName>
    </submittedName>
</protein>
<dbReference type="InterPro" id="IPR020454">
    <property type="entry name" value="DAG/PE-bd"/>
</dbReference>
<dbReference type="GO" id="GO:0017158">
    <property type="term" value="P:regulation of calcium ion-dependent exocytosis"/>
    <property type="evidence" value="ECO:0007669"/>
    <property type="project" value="TreeGrafter"/>
</dbReference>
<dbReference type="AlphaFoldDB" id="A0A1I8I3F6"/>
<reference evidence="9" key="1">
    <citation type="submission" date="2016-11" db="UniProtKB">
        <authorList>
            <consortium name="WormBaseParasite"/>
        </authorList>
    </citation>
    <scope>IDENTIFICATION</scope>
</reference>
<proteinExistence type="predicted"/>
<dbReference type="Pfam" id="PF00168">
    <property type="entry name" value="C2"/>
    <property type="match status" value="1"/>
</dbReference>
<comment type="catalytic activity">
    <reaction evidence="3">
        <text>L-threonyl-[protein] + ATP = O-phospho-L-threonyl-[protein] + ADP + H(+)</text>
        <dbReference type="Rhea" id="RHEA:46608"/>
        <dbReference type="Rhea" id="RHEA-COMP:11060"/>
        <dbReference type="Rhea" id="RHEA-COMP:11605"/>
        <dbReference type="ChEBI" id="CHEBI:15378"/>
        <dbReference type="ChEBI" id="CHEBI:30013"/>
        <dbReference type="ChEBI" id="CHEBI:30616"/>
        <dbReference type="ChEBI" id="CHEBI:61977"/>
        <dbReference type="ChEBI" id="CHEBI:456216"/>
        <dbReference type="EC" id="2.7.11.13"/>
    </reaction>
</comment>
<feature type="domain" description="C2" evidence="6">
    <location>
        <begin position="143"/>
        <end position="259"/>
    </location>
</feature>
<dbReference type="SUPFAM" id="SSF49562">
    <property type="entry name" value="C2 domain (Calcium/lipid-binding domain, CaLB)"/>
    <property type="match status" value="1"/>
</dbReference>
<dbReference type="PRINTS" id="PR00008">
    <property type="entry name" value="DAGPEDOMAIN"/>
</dbReference>
<organism evidence="8 9">
    <name type="scientific">Macrostomum lignano</name>
    <dbReference type="NCBI Taxonomy" id="282301"/>
    <lineage>
        <taxon>Eukaryota</taxon>
        <taxon>Metazoa</taxon>
        <taxon>Spiralia</taxon>
        <taxon>Lophotrochozoa</taxon>
        <taxon>Platyhelminthes</taxon>
        <taxon>Rhabditophora</taxon>
        <taxon>Macrostomorpha</taxon>
        <taxon>Macrostomida</taxon>
        <taxon>Macrostomidae</taxon>
        <taxon>Macrostomum</taxon>
    </lineage>
</organism>
<keyword evidence="1" id="KW-0479">Metal-binding</keyword>
<dbReference type="PROSITE" id="PS50081">
    <property type="entry name" value="ZF_DAG_PE_2"/>
    <property type="match status" value="2"/>
</dbReference>
<dbReference type="InterPro" id="IPR046349">
    <property type="entry name" value="C1-like_sf"/>
</dbReference>
<evidence type="ECO:0000256" key="2">
    <source>
        <dbReference type="ARBA" id="ARBA00022833"/>
    </source>
</evidence>